<dbReference type="RefSeq" id="WP_087845019.1">
    <property type="nucleotide sequence ID" value="NZ_FYAK01000003.1"/>
</dbReference>
<feature type="domain" description="Polysaccharide chain length determinant N-terminal" evidence="7">
    <location>
        <begin position="11"/>
        <end position="105"/>
    </location>
</feature>
<evidence type="ECO:0000256" key="6">
    <source>
        <dbReference type="SAM" id="Phobius"/>
    </source>
</evidence>
<dbReference type="PANTHER" id="PTHR32309:SF13">
    <property type="entry name" value="FERRIC ENTEROBACTIN TRANSPORT PROTEIN FEPE"/>
    <property type="match status" value="1"/>
</dbReference>
<feature type="transmembrane region" description="Helical" evidence="6">
    <location>
        <begin position="264"/>
        <end position="284"/>
    </location>
</feature>
<feature type="transmembrane region" description="Helical" evidence="6">
    <location>
        <begin position="25"/>
        <end position="43"/>
    </location>
</feature>
<dbReference type="InterPro" id="IPR003856">
    <property type="entry name" value="LPS_length_determ_N"/>
</dbReference>
<evidence type="ECO:0000256" key="1">
    <source>
        <dbReference type="ARBA" id="ARBA00004651"/>
    </source>
</evidence>
<dbReference type="GO" id="GO:0004713">
    <property type="term" value="F:protein tyrosine kinase activity"/>
    <property type="evidence" value="ECO:0007669"/>
    <property type="project" value="TreeGrafter"/>
</dbReference>
<keyword evidence="9" id="KW-1185">Reference proteome</keyword>
<keyword evidence="3 6" id="KW-0812">Transmembrane</keyword>
<organism evidence="8 9">
    <name type="scientific">Photobacterium malacitanum</name>
    <dbReference type="NCBI Taxonomy" id="2204294"/>
    <lineage>
        <taxon>Bacteria</taxon>
        <taxon>Pseudomonadati</taxon>
        <taxon>Pseudomonadota</taxon>
        <taxon>Gammaproteobacteria</taxon>
        <taxon>Vibrionales</taxon>
        <taxon>Vibrionaceae</taxon>
        <taxon>Photobacterium</taxon>
    </lineage>
</organism>
<dbReference type="InterPro" id="IPR050445">
    <property type="entry name" value="Bact_polysacc_biosynth/exp"/>
</dbReference>
<evidence type="ECO:0000313" key="8">
    <source>
        <dbReference type="EMBL" id="SMY35590.1"/>
    </source>
</evidence>
<gene>
    <name evidence="8" type="ORF">PMAL9190_01959</name>
</gene>
<comment type="subcellular location">
    <subcellularLocation>
        <location evidence="1">Cell membrane</location>
        <topology evidence="1">Multi-pass membrane protein</topology>
    </subcellularLocation>
</comment>
<evidence type="ECO:0000256" key="5">
    <source>
        <dbReference type="ARBA" id="ARBA00023136"/>
    </source>
</evidence>
<dbReference type="EMBL" id="FYAK01000003">
    <property type="protein sequence ID" value="SMY35590.1"/>
    <property type="molecule type" value="Genomic_DNA"/>
</dbReference>
<dbReference type="Gene3D" id="3.30.1890.10">
    <property type="entry name" value="FepE-like"/>
    <property type="match status" value="1"/>
</dbReference>
<evidence type="ECO:0000256" key="4">
    <source>
        <dbReference type="ARBA" id="ARBA00022989"/>
    </source>
</evidence>
<reference evidence="9" key="1">
    <citation type="submission" date="2017-06" db="EMBL/GenBank/DDBJ databases">
        <authorList>
            <person name="Rodrigo-Torres L."/>
            <person name="Arahal R.D."/>
            <person name="Lucena T."/>
        </authorList>
    </citation>
    <scope>NUCLEOTIDE SEQUENCE [LARGE SCALE GENOMIC DNA]</scope>
    <source>
        <strain evidence="9">CECT 9190</strain>
    </source>
</reference>
<evidence type="ECO:0000256" key="2">
    <source>
        <dbReference type="ARBA" id="ARBA00022475"/>
    </source>
</evidence>
<proteinExistence type="predicted"/>
<dbReference type="AlphaFoldDB" id="A0A1Y6MII8"/>
<dbReference type="SUPFAM" id="SSF160355">
    <property type="entry name" value="Bacterial polysaccharide co-polymerase-like"/>
    <property type="match status" value="1"/>
</dbReference>
<evidence type="ECO:0000259" key="7">
    <source>
        <dbReference type="Pfam" id="PF02706"/>
    </source>
</evidence>
<keyword evidence="2" id="KW-1003">Cell membrane</keyword>
<dbReference type="GO" id="GO:0005886">
    <property type="term" value="C:plasma membrane"/>
    <property type="evidence" value="ECO:0007669"/>
    <property type="project" value="UniProtKB-SubCell"/>
</dbReference>
<dbReference type="Pfam" id="PF02706">
    <property type="entry name" value="Wzz"/>
    <property type="match status" value="1"/>
</dbReference>
<evidence type="ECO:0000256" key="3">
    <source>
        <dbReference type="ARBA" id="ARBA00022692"/>
    </source>
</evidence>
<keyword evidence="4 6" id="KW-1133">Transmembrane helix</keyword>
<sequence>MDLSQDQADEVSCDQMCKVLWQGKSWIIVSICLFALVGAYYSLSINPLWEVSGTVSYVDNSNIIYGREKSNQNLVNYYKGLDESKKNKAVERIISNKVLLKKFFSAFESFENKKKFILSSGIIKQYSKNIKSKIDDEFINLIASNITISKSGNNIYILNVITENSKDSVDILKSYISYVENKITKESFSKLNFSIIKHKFFLSKNMIFSNEKPKSFELFVNNIIKINTDIKITKKIDYIPFKIEKINFNEKLEKPIKVLMSKKLFIWSLFLIFGLMLGVCCVLVRDIFNQKKQLSIRGF</sequence>
<dbReference type="Proteomes" id="UP000195963">
    <property type="component" value="Unassembled WGS sequence"/>
</dbReference>
<dbReference type="PANTHER" id="PTHR32309">
    <property type="entry name" value="TYROSINE-PROTEIN KINASE"/>
    <property type="match status" value="1"/>
</dbReference>
<name>A0A1Y6MII8_9GAMM</name>
<accession>A0A1Y6MII8</accession>
<protein>
    <submittedName>
        <fullName evidence="8">Lipopolysaccharide biosynthesis protein WzzE</fullName>
    </submittedName>
</protein>
<keyword evidence="5 6" id="KW-0472">Membrane</keyword>
<evidence type="ECO:0000313" key="9">
    <source>
        <dbReference type="Proteomes" id="UP000195963"/>
    </source>
</evidence>